<reference evidence="1" key="1">
    <citation type="submission" date="2009-07" db="EMBL/GenBank/DDBJ databases">
        <authorList>
            <person name="Koepke M."/>
            <person name="Hujer S."/>
            <person name="Held C."/>
            <person name="Wiezer A."/>
            <person name="Liesegang H."/>
            <person name="Ehrenreich A."/>
            <person name="Gottschalk G."/>
            <person name="Duerre P."/>
        </authorList>
    </citation>
    <scope>NUCLEOTIDE SEQUENCE</scope>
    <source>
        <strain evidence="1">DSM 13528</strain>
    </source>
</reference>
<dbReference type="PATRIC" id="fig|748727.19.peg.2351"/>
<evidence type="ECO:0000313" key="2">
    <source>
        <dbReference type="EMBL" id="OAA84103.1"/>
    </source>
</evidence>
<protein>
    <submittedName>
        <fullName evidence="1">Uncharacterized protein</fullName>
    </submittedName>
</protein>
<accession>D8GU83</accession>
<evidence type="ECO:0000313" key="4">
    <source>
        <dbReference type="Proteomes" id="UP000077020"/>
    </source>
</evidence>
<reference evidence="2 4" key="3">
    <citation type="journal article" date="2016" name="Biotechnol. Bioeng.">
        <title>Traits of selected Clostridium strains for syngas fermentation to ethanol.</title>
        <authorList>
            <person name="Martin M.E."/>
            <person name="Richter H."/>
            <person name="Saha S."/>
            <person name="Angenent L.T."/>
        </authorList>
    </citation>
    <scope>NUCLEOTIDE SEQUENCE [LARGE SCALE GENOMIC DNA]</scope>
    <source>
        <strain evidence="2 4">PETC</strain>
    </source>
</reference>
<reference evidence="1 3" key="2">
    <citation type="journal article" date="2010" name="Proc. Natl. Acad. Sci. U.S.A.">
        <title>Clostridium ljungdahlii represents a microbial production platform based on syngas.</title>
        <authorList>
            <person name="Kopke M."/>
            <person name="Held C."/>
            <person name="Hujer S."/>
            <person name="Liesegang H."/>
            <person name="Wiezer A."/>
            <person name="Wollherr A."/>
            <person name="Ehrenreich A."/>
            <person name="Liebl W."/>
            <person name="Gottschalk G."/>
            <person name="Durre P."/>
        </authorList>
    </citation>
    <scope>NUCLEOTIDE SEQUENCE [LARGE SCALE GENOMIC DNA]</scope>
    <source>
        <strain evidence="3">ATCC 55383 / DSM 13528 / PETC</strain>
        <strain evidence="1">DSM 13528</strain>
    </source>
</reference>
<dbReference type="EMBL" id="CP001666">
    <property type="protein sequence ID" value="ADK14746.1"/>
    <property type="molecule type" value="Genomic_DNA"/>
</dbReference>
<dbReference type="Proteomes" id="UP000077020">
    <property type="component" value="Unassembled WGS sequence"/>
</dbReference>
<evidence type="ECO:0000313" key="3">
    <source>
        <dbReference type="Proteomes" id="UP000001656"/>
    </source>
</evidence>
<name>D8GU83_CLOLD</name>
<sequence>MKKTVNNDIKKIIKSNVNKICYFVKWYVDSDRSEKSYNDEIKGMTQVEYDTAMNDWLEREDVQEAIKAYLNQVKNLKMFDIYNAMYNKAVKKGDVNSAKWCEQFFKSDFFKNGEDEVNEYLSGINIPGLQGDN</sequence>
<proteinExistence type="predicted"/>
<dbReference type="Proteomes" id="UP000001656">
    <property type="component" value="Chromosome"/>
</dbReference>
<dbReference type="STRING" id="748727.CLJU_c16820"/>
<dbReference type="eggNOG" id="ENOG502ZSSG">
    <property type="taxonomic scope" value="Bacteria"/>
</dbReference>
<organism evidence="1 3">
    <name type="scientific">Clostridium ljungdahlii (strain ATCC 55383 / DSM 13528 / PETC)</name>
    <dbReference type="NCBI Taxonomy" id="748727"/>
    <lineage>
        <taxon>Bacteria</taxon>
        <taxon>Bacillati</taxon>
        <taxon>Bacillota</taxon>
        <taxon>Clostridia</taxon>
        <taxon>Eubacteriales</taxon>
        <taxon>Clostridiaceae</taxon>
        <taxon>Clostridium</taxon>
    </lineage>
</organism>
<dbReference type="OrthoDB" id="1909423at2"/>
<keyword evidence="4" id="KW-1185">Reference proteome</keyword>
<evidence type="ECO:0000313" key="1">
    <source>
        <dbReference type="EMBL" id="ADK14746.1"/>
    </source>
</evidence>
<dbReference type="KEGG" id="clj:CLJU_c16820"/>
<dbReference type="AlphaFoldDB" id="D8GU83"/>
<dbReference type="HOGENOM" id="CLU_153730_0_0_9"/>
<gene>
    <name evidence="1" type="ordered locus">CLJU_c16820</name>
    <name evidence="2" type="ORF">WX45_01947</name>
</gene>
<dbReference type="RefSeq" id="WP_013238343.1">
    <property type="nucleotide sequence ID" value="NC_014328.1"/>
</dbReference>
<dbReference type="EMBL" id="LITS01000029">
    <property type="protein sequence ID" value="OAA84103.1"/>
    <property type="molecule type" value="Genomic_DNA"/>
</dbReference>